<feature type="compositionally biased region" description="Acidic residues" evidence="1">
    <location>
        <begin position="87"/>
        <end position="99"/>
    </location>
</feature>
<evidence type="ECO:0000313" key="2">
    <source>
        <dbReference type="EMBL" id="KAK8868779.1"/>
    </source>
</evidence>
<feature type="compositionally biased region" description="Low complexity" evidence="1">
    <location>
        <begin position="904"/>
        <end position="936"/>
    </location>
</feature>
<feature type="compositionally biased region" description="Low complexity" evidence="1">
    <location>
        <begin position="799"/>
        <end position="809"/>
    </location>
</feature>
<accession>A0ABR2IVZ1</accession>
<dbReference type="Proteomes" id="UP001390339">
    <property type="component" value="Unassembled WGS sequence"/>
</dbReference>
<feature type="region of interest" description="Disordered" evidence="1">
    <location>
        <begin position="84"/>
        <end position="118"/>
    </location>
</feature>
<feature type="compositionally biased region" description="Polar residues" evidence="1">
    <location>
        <begin position="975"/>
        <end position="1022"/>
    </location>
</feature>
<organism evidence="2 3">
    <name type="scientific">Apiospora arundinis</name>
    <dbReference type="NCBI Taxonomy" id="335852"/>
    <lineage>
        <taxon>Eukaryota</taxon>
        <taxon>Fungi</taxon>
        <taxon>Dikarya</taxon>
        <taxon>Ascomycota</taxon>
        <taxon>Pezizomycotina</taxon>
        <taxon>Sordariomycetes</taxon>
        <taxon>Xylariomycetidae</taxon>
        <taxon>Amphisphaeriales</taxon>
        <taxon>Apiosporaceae</taxon>
        <taxon>Apiospora</taxon>
    </lineage>
</organism>
<feature type="region of interest" description="Disordered" evidence="1">
    <location>
        <begin position="1"/>
        <end position="42"/>
    </location>
</feature>
<feature type="region of interest" description="Disordered" evidence="1">
    <location>
        <begin position="684"/>
        <end position="714"/>
    </location>
</feature>
<feature type="compositionally biased region" description="Low complexity" evidence="1">
    <location>
        <begin position="1"/>
        <end position="21"/>
    </location>
</feature>
<reference evidence="2 3" key="1">
    <citation type="journal article" date="2024" name="IMA Fungus">
        <title>Apiospora arundinis, a panoply of carbohydrate-active enzymes and secondary metabolites.</title>
        <authorList>
            <person name="Sorensen T."/>
            <person name="Petersen C."/>
            <person name="Muurmann A.T."/>
            <person name="Christiansen J.V."/>
            <person name="Brundto M.L."/>
            <person name="Overgaard C.K."/>
            <person name="Boysen A.T."/>
            <person name="Wollenberg R.D."/>
            <person name="Larsen T.O."/>
            <person name="Sorensen J.L."/>
            <person name="Nielsen K.L."/>
            <person name="Sondergaard T.E."/>
        </authorList>
    </citation>
    <scope>NUCLEOTIDE SEQUENCE [LARGE SCALE GENOMIC DNA]</scope>
    <source>
        <strain evidence="2 3">AAU 773</strain>
    </source>
</reference>
<feature type="region of interest" description="Disordered" evidence="1">
    <location>
        <begin position="779"/>
        <end position="825"/>
    </location>
</feature>
<evidence type="ECO:0000256" key="1">
    <source>
        <dbReference type="SAM" id="MobiDB-lite"/>
    </source>
</evidence>
<feature type="region of interest" description="Disordered" evidence="1">
    <location>
        <begin position="1087"/>
        <end position="1171"/>
    </location>
</feature>
<feature type="compositionally biased region" description="Polar residues" evidence="1">
    <location>
        <begin position="937"/>
        <end position="955"/>
    </location>
</feature>
<feature type="compositionally biased region" description="Basic residues" evidence="1">
    <location>
        <begin position="956"/>
        <end position="966"/>
    </location>
</feature>
<protein>
    <submittedName>
        <fullName evidence="2">Uncharacterized protein</fullName>
    </submittedName>
</protein>
<feature type="compositionally biased region" description="Polar residues" evidence="1">
    <location>
        <begin position="787"/>
        <end position="798"/>
    </location>
</feature>
<keyword evidence="3" id="KW-1185">Reference proteome</keyword>
<sequence>MDNISAPAEAQSDSPAAPAQALTFRAAHQPGSGKDSYGCVENQGKQIVQDESFLGDQAEPFNPEFRRPEFLDDCSPHWYQDGKVLVPDEEAEDNTDDDNGTDRSKDEDAMPPPAPYSAALDPFPWSRLDYRLQAIILKVLTRFYTGELFAFQTACEALHLDRHEADEFISRHMEEWNKQLSGRPLGSEFFSKGDAHLACKHMESQGIPQGAIDIMMQYSLQNSRWPLAITTDGLSLPVDQFMSATFPSLTPSQTQSWPPDRDQNPEIPIGLVPKLDGVYHFALVPGTEGDPYGVRFTEIVIPPQALVVGPRGVHTLQRGGRYHIYYPDWCQNNINVRLSRFTLAEGRPEVVTSPLRPPERIIQGEYAALYDSHAQEHHAGPVPFHGHTNIPLEDFGSASNDNRFATGVAFPAQSAYPLDATPEASRVWDSTSLSSRDRDPAATLTEAISQAMPEVDPETKRQQALDAMEADNLELWHNVEDRKSRWSEETEARTVAPKDLILPKQTPPSWEEIPGITSDELAKMPMGPVVSTSASIIRKPADYEPFLTIRLPTKYWVSDPHGQLITFDNCFGAAHGVGGVYSFHIPGAGGHLSMPVHAASSQLPEAVFARLLLPMPLALYRDDELLPRATACGYHELRKMRRVQKRDGETSEVKVTADLANQDGCYMILNDMAPYKTRITRGTAEGADESLSEPDHCSSGEEGEKEEEEDEDDDTAAAIAALESMPHHIQNAMLEAHRILGPYREQLEVEAEEELKEEIRAEKRERAREKAMVMKELKEEKMRQRLQKNANVSETLNTSASNASARSNAGQHARSSGVGIGAATGLGLGLVPFNDEVLQRQVESSSSSGSDDERTIRKKQKLADRLERIPKDDDDDETFRTKTSGRRVTKSVKAQQQGQQTPLPKRAATRTASTTTAAATAAVPKKTQTPTPVSVKRQSTAPTSASQPGTDNSSPLKRKRGRPRKHPLPDPIQPQGGSTPAPVNNTQSSAEGPSASTANAPSRASNDFMSSRTLQQSATPGAIQQSVMPSILPGFAIPGGLQQLAMSRTLPGSAMPGEYQVVNTPHSSGALRNQGVIGVLQQSAMPEAISQSSTPKKLPGSAASKALQNPAAPRALQQSAMPRTLPDMAIPGALQQSEMPALGTEQQLMMESSNQANAHPGENPGADYTVS</sequence>
<feature type="compositionally biased region" description="Basic and acidic residues" evidence="1">
    <location>
        <begin position="851"/>
        <end position="871"/>
    </location>
</feature>
<feature type="compositionally biased region" description="Acidic residues" evidence="1">
    <location>
        <begin position="701"/>
        <end position="714"/>
    </location>
</feature>
<feature type="region of interest" description="Disordered" evidence="1">
    <location>
        <begin position="50"/>
        <end position="69"/>
    </location>
</feature>
<name>A0ABR2IVZ1_9PEZI</name>
<feature type="compositionally biased region" description="Polar residues" evidence="1">
    <location>
        <begin position="892"/>
        <end position="902"/>
    </location>
</feature>
<comment type="caution">
    <text evidence="2">The sequence shown here is derived from an EMBL/GenBank/DDBJ whole genome shotgun (WGS) entry which is preliminary data.</text>
</comment>
<proteinExistence type="predicted"/>
<feature type="compositionally biased region" description="Polar residues" evidence="1">
    <location>
        <begin position="1134"/>
        <end position="1157"/>
    </location>
</feature>
<feature type="region of interest" description="Disordered" evidence="1">
    <location>
        <begin position="840"/>
        <end position="1022"/>
    </location>
</feature>
<gene>
    <name evidence="2" type="ORF">PGQ11_007357</name>
</gene>
<dbReference type="EMBL" id="JAPCWZ010000004">
    <property type="protein sequence ID" value="KAK8868779.1"/>
    <property type="molecule type" value="Genomic_DNA"/>
</dbReference>
<evidence type="ECO:0000313" key="3">
    <source>
        <dbReference type="Proteomes" id="UP001390339"/>
    </source>
</evidence>